<dbReference type="RefSeq" id="WP_180280724.1">
    <property type="nucleotide sequence ID" value="NZ_JABFDB010000001.1"/>
</dbReference>
<comment type="caution">
    <text evidence="3">The sequence shown here is derived from an EMBL/GenBank/DDBJ whole genome shotgun (WGS) entry which is preliminary data.</text>
</comment>
<feature type="transmembrane region" description="Helical" evidence="1">
    <location>
        <begin position="92"/>
        <end position="112"/>
    </location>
</feature>
<dbReference type="Pfam" id="PF01757">
    <property type="entry name" value="Acyl_transf_3"/>
    <property type="match status" value="1"/>
</dbReference>
<protein>
    <submittedName>
        <fullName evidence="3">Acyltransferase</fullName>
    </submittedName>
</protein>
<feature type="transmembrane region" description="Helical" evidence="1">
    <location>
        <begin position="249"/>
        <end position="271"/>
    </location>
</feature>
<feature type="transmembrane region" description="Helical" evidence="1">
    <location>
        <begin position="313"/>
        <end position="334"/>
    </location>
</feature>
<keyword evidence="4" id="KW-1185">Reference proteome</keyword>
<feature type="transmembrane region" description="Helical" evidence="1">
    <location>
        <begin position="164"/>
        <end position="183"/>
    </location>
</feature>
<feature type="transmembrane region" description="Helical" evidence="1">
    <location>
        <begin position="283"/>
        <end position="301"/>
    </location>
</feature>
<dbReference type="PANTHER" id="PTHR23028">
    <property type="entry name" value="ACETYLTRANSFERASE"/>
    <property type="match status" value="1"/>
</dbReference>
<organism evidence="3 4">
    <name type="scientific">Azospirillum oleiclasticum</name>
    <dbReference type="NCBI Taxonomy" id="2735135"/>
    <lineage>
        <taxon>Bacteria</taxon>
        <taxon>Pseudomonadati</taxon>
        <taxon>Pseudomonadota</taxon>
        <taxon>Alphaproteobacteria</taxon>
        <taxon>Rhodospirillales</taxon>
        <taxon>Azospirillaceae</taxon>
        <taxon>Azospirillum</taxon>
    </lineage>
</organism>
<proteinExistence type="predicted"/>
<feature type="transmembrane region" description="Helical" evidence="1">
    <location>
        <begin position="49"/>
        <end position="71"/>
    </location>
</feature>
<feature type="transmembrane region" description="Helical" evidence="1">
    <location>
        <begin position="225"/>
        <end position="243"/>
    </location>
</feature>
<feature type="transmembrane region" description="Helical" evidence="1">
    <location>
        <begin position="195"/>
        <end position="213"/>
    </location>
</feature>
<gene>
    <name evidence="3" type="ORF">HND93_04885</name>
</gene>
<evidence type="ECO:0000313" key="3">
    <source>
        <dbReference type="EMBL" id="NYZ19038.1"/>
    </source>
</evidence>
<name>A0ABX2T7A4_9PROT</name>
<sequence length="342" mass="38379">MTKTTPTGHVPGLDAMRALAIVFVLAAHSNQSLGPPFGLPDEVFFHLGVWGVELFFVLSGYLVGGILIRRVRDGFGPASWASFMMRRWRRTIPLYAITVAALAAVFGPPLGAWTNLGYYALFLQWGWWRDPLLSWFGVSWSLAIEEWFYLLFSVSLLGATRTSVIVRILLLILIPLALRLWLYDAALVWDDAYRKVTPLRLDAIGWGVLLAWLHLEWRDCRRWPAVLMGAGAAAGIMLYGLAFADMSGWFAKTLLFSILPMTGCCVLVLLMRLRPGEGLLQTVIARTAMYSYCAYLVHPLIFHGFEQVMPHGLPFVALSWASVLLVCAASYRWIEAPLLTRR</sequence>
<evidence type="ECO:0000259" key="2">
    <source>
        <dbReference type="Pfam" id="PF01757"/>
    </source>
</evidence>
<keyword evidence="3" id="KW-0012">Acyltransferase</keyword>
<feature type="domain" description="Acyltransferase 3" evidence="2">
    <location>
        <begin position="11"/>
        <end position="328"/>
    </location>
</feature>
<dbReference type="InterPro" id="IPR002656">
    <property type="entry name" value="Acyl_transf_3_dom"/>
</dbReference>
<evidence type="ECO:0000256" key="1">
    <source>
        <dbReference type="SAM" id="Phobius"/>
    </source>
</evidence>
<dbReference type="Proteomes" id="UP000584642">
    <property type="component" value="Unassembled WGS sequence"/>
</dbReference>
<keyword evidence="1" id="KW-0812">Transmembrane</keyword>
<evidence type="ECO:0000313" key="4">
    <source>
        <dbReference type="Proteomes" id="UP000584642"/>
    </source>
</evidence>
<feature type="transmembrane region" description="Helical" evidence="1">
    <location>
        <begin position="132"/>
        <end position="152"/>
    </location>
</feature>
<accession>A0ABX2T7A4</accession>
<keyword evidence="1" id="KW-1133">Transmembrane helix</keyword>
<dbReference type="GO" id="GO:0016746">
    <property type="term" value="F:acyltransferase activity"/>
    <property type="evidence" value="ECO:0007669"/>
    <property type="project" value="UniProtKB-KW"/>
</dbReference>
<dbReference type="EMBL" id="JABFDB010000001">
    <property type="protein sequence ID" value="NYZ19038.1"/>
    <property type="molecule type" value="Genomic_DNA"/>
</dbReference>
<keyword evidence="3" id="KW-0808">Transferase</keyword>
<keyword evidence="1" id="KW-0472">Membrane</keyword>
<dbReference type="InterPro" id="IPR050879">
    <property type="entry name" value="Acyltransferase_3"/>
</dbReference>
<dbReference type="PANTHER" id="PTHR23028:SF53">
    <property type="entry name" value="ACYL_TRANSF_3 DOMAIN-CONTAINING PROTEIN"/>
    <property type="match status" value="1"/>
</dbReference>
<reference evidence="3 4" key="1">
    <citation type="submission" date="2020-05" db="EMBL/GenBank/DDBJ databases">
        <title>Azospirillum oleiclasticum sp. nov, a nitrogen-fixing and heavy crude oil-emulsifying bacterium isolated from the crude oil of Yumen Oilfield.</title>
        <authorList>
            <person name="Wu D."/>
            <person name="Cai M."/>
            <person name="Zhang X."/>
        </authorList>
    </citation>
    <scope>NUCLEOTIDE SEQUENCE [LARGE SCALE GENOMIC DNA]</scope>
    <source>
        <strain evidence="3 4">ROY-1-1-2</strain>
    </source>
</reference>